<evidence type="ECO:0000256" key="4">
    <source>
        <dbReference type="ARBA" id="ARBA00023136"/>
    </source>
</evidence>
<feature type="transmembrane region" description="Helical" evidence="6">
    <location>
        <begin position="441"/>
        <end position="459"/>
    </location>
</feature>
<dbReference type="Gene3D" id="1.20.1720.10">
    <property type="entry name" value="Multidrug resistance protein D"/>
    <property type="match status" value="1"/>
</dbReference>
<name>A0AAN7BC22_9PEZI</name>
<dbReference type="InterPro" id="IPR020846">
    <property type="entry name" value="MFS_dom"/>
</dbReference>
<evidence type="ECO:0000256" key="3">
    <source>
        <dbReference type="ARBA" id="ARBA00022989"/>
    </source>
</evidence>
<evidence type="ECO:0000256" key="1">
    <source>
        <dbReference type="ARBA" id="ARBA00004141"/>
    </source>
</evidence>
<keyword evidence="3 6" id="KW-1133">Transmembrane helix</keyword>
<comment type="subcellular location">
    <subcellularLocation>
        <location evidence="1">Membrane</location>
        <topology evidence="1">Multi-pass membrane protein</topology>
    </subcellularLocation>
</comment>
<dbReference type="PROSITE" id="PS50850">
    <property type="entry name" value="MFS"/>
    <property type="match status" value="1"/>
</dbReference>
<sequence>MHREKDPESDGSVGVMTDTSHTQSPEEYDLERLGRERPPTFSNWFQEFMFCCALLISMLMSEYFVSGFNIILPELAHVLDIPSAQLTWPASVFSLVIGAFLLPSGRLADIYGGYAIFNFGMVWTFVWCLVAGFSTNLKMLIATRAIAGLGPAAFLPTGVMLIGKIYRPGPRKNMVFSLYSAIAPLGFFFGIIMSGIAGQYMTWRWYFFLGAIVLLVACPMSFFAMPNDFKEAQKKNETQHVVMDWWGMATIVPALVLLTYAITDGTHAPDGWKTPYIIVTLIVGLGFLGAAVYIEGWVAKQPLLPFDLFKPKYMGRLTVALFFGYGVFGIYLLYSSLHIAEVAGKTPLITAVWFVPMAAGGIVLATIGGFTLHLLPGRILLIISGVGSILSVLLFAVIRPEATYWAFVFPAMLCATIGVDICFLVTNIFITTNLPKNRQGLAGGLVYSLLFLGISFFLGLADLAVAENKKRTGERDFSIAFWLATACAVVTLAIFSTIKLGKAESELTVEEREQLQRARAQEAASQLHPGPK</sequence>
<dbReference type="PANTHER" id="PTHR42718">
    <property type="entry name" value="MAJOR FACILITATOR SUPERFAMILY MULTIDRUG TRANSPORTER MFSC"/>
    <property type="match status" value="1"/>
</dbReference>
<feature type="transmembrane region" description="Helical" evidence="6">
    <location>
        <begin position="141"/>
        <end position="163"/>
    </location>
</feature>
<feature type="transmembrane region" description="Helical" evidence="6">
    <location>
        <begin position="379"/>
        <end position="398"/>
    </location>
</feature>
<evidence type="ECO:0000313" key="9">
    <source>
        <dbReference type="Proteomes" id="UP001301769"/>
    </source>
</evidence>
<organism evidence="8 9">
    <name type="scientific">Rhypophila decipiens</name>
    <dbReference type="NCBI Taxonomy" id="261697"/>
    <lineage>
        <taxon>Eukaryota</taxon>
        <taxon>Fungi</taxon>
        <taxon>Dikarya</taxon>
        <taxon>Ascomycota</taxon>
        <taxon>Pezizomycotina</taxon>
        <taxon>Sordariomycetes</taxon>
        <taxon>Sordariomycetidae</taxon>
        <taxon>Sordariales</taxon>
        <taxon>Naviculisporaceae</taxon>
        <taxon>Rhypophila</taxon>
    </lineage>
</organism>
<dbReference type="AlphaFoldDB" id="A0AAN7BC22"/>
<feature type="transmembrane region" description="Helical" evidence="6">
    <location>
        <begin position="203"/>
        <end position="224"/>
    </location>
</feature>
<evidence type="ECO:0000313" key="8">
    <source>
        <dbReference type="EMBL" id="KAK4215485.1"/>
    </source>
</evidence>
<feature type="domain" description="Major facilitator superfamily (MFS) profile" evidence="7">
    <location>
        <begin position="50"/>
        <end position="503"/>
    </location>
</feature>
<feature type="transmembrane region" description="Helical" evidence="6">
    <location>
        <begin position="175"/>
        <end position="197"/>
    </location>
</feature>
<evidence type="ECO:0000256" key="5">
    <source>
        <dbReference type="SAM" id="MobiDB-lite"/>
    </source>
</evidence>
<dbReference type="EMBL" id="MU858079">
    <property type="protein sequence ID" value="KAK4215485.1"/>
    <property type="molecule type" value="Genomic_DNA"/>
</dbReference>
<feature type="transmembrane region" description="Helical" evidence="6">
    <location>
        <begin position="85"/>
        <end position="102"/>
    </location>
</feature>
<dbReference type="SUPFAM" id="SSF103473">
    <property type="entry name" value="MFS general substrate transporter"/>
    <property type="match status" value="1"/>
</dbReference>
<proteinExistence type="predicted"/>
<evidence type="ECO:0000259" key="7">
    <source>
        <dbReference type="PROSITE" id="PS50850"/>
    </source>
</evidence>
<dbReference type="PANTHER" id="PTHR42718:SF11">
    <property type="entry name" value="MAJOR FACILITATOR SUPERFAMILY (MFS) PROFILE DOMAIN-CONTAINING PROTEIN"/>
    <property type="match status" value="1"/>
</dbReference>
<evidence type="ECO:0000256" key="2">
    <source>
        <dbReference type="ARBA" id="ARBA00022692"/>
    </source>
</evidence>
<feature type="transmembrane region" description="Helical" evidence="6">
    <location>
        <begin position="479"/>
        <end position="498"/>
    </location>
</feature>
<evidence type="ECO:0000256" key="6">
    <source>
        <dbReference type="SAM" id="Phobius"/>
    </source>
</evidence>
<dbReference type="Gene3D" id="1.20.1250.20">
    <property type="entry name" value="MFS general substrate transporter like domains"/>
    <property type="match status" value="1"/>
</dbReference>
<reference evidence="8" key="2">
    <citation type="submission" date="2023-05" db="EMBL/GenBank/DDBJ databases">
        <authorList>
            <consortium name="Lawrence Berkeley National Laboratory"/>
            <person name="Steindorff A."/>
            <person name="Hensen N."/>
            <person name="Bonometti L."/>
            <person name="Westerberg I."/>
            <person name="Brannstrom I.O."/>
            <person name="Guillou S."/>
            <person name="Cros-Aarteil S."/>
            <person name="Calhoun S."/>
            <person name="Haridas S."/>
            <person name="Kuo A."/>
            <person name="Mondo S."/>
            <person name="Pangilinan J."/>
            <person name="Riley R."/>
            <person name="Labutti K."/>
            <person name="Andreopoulos B."/>
            <person name="Lipzen A."/>
            <person name="Chen C."/>
            <person name="Yanf M."/>
            <person name="Daum C."/>
            <person name="Ng V."/>
            <person name="Clum A."/>
            <person name="Ohm R."/>
            <person name="Martin F."/>
            <person name="Silar P."/>
            <person name="Natvig D."/>
            <person name="Lalanne C."/>
            <person name="Gautier V."/>
            <person name="Ament-Velasquez S.L."/>
            <person name="Kruys A."/>
            <person name="Hutchinson M.I."/>
            <person name="Powell A.J."/>
            <person name="Barry K."/>
            <person name="Miller A.N."/>
            <person name="Grigoriev I.V."/>
            <person name="Debuchy R."/>
            <person name="Gladieux P."/>
            <person name="Thoren M.H."/>
            <person name="Johannesson H."/>
        </authorList>
    </citation>
    <scope>NUCLEOTIDE SEQUENCE</scope>
    <source>
        <strain evidence="8">PSN293</strain>
    </source>
</reference>
<feature type="transmembrane region" description="Helical" evidence="6">
    <location>
        <begin position="44"/>
        <end position="65"/>
    </location>
</feature>
<dbReference type="InterPro" id="IPR011701">
    <property type="entry name" value="MFS"/>
</dbReference>
<feature type="transmembrane region" description="Helical" evidence="6">
    <location>
        <begin position="404"/>
        <end position="429"/>
    </location>
</feature>
<dbReference type="InterPro" id="IPR036259">
    <property type="entry name" value="MFS_trans_sf"/>
</dbReference>
<feature type="transmembrane region" description="Helical" evidence="6">
    <location>
        <begin position="275"/>
        <end position="294"/>
    </location>
</feature>
<dbReference type="Proteomes" id="UP001301769">
    <property type="component" value="Unassembled WGS sequence"/>
</dbReference>
<accession>A0AAN7BC22</accession>
<feature type="transmembrane region" description="Helical" evidence="6">
    <location>
        <begin position="114"/>
        <end position="135"/>
    </location>
</feature>
<protein>
    <submittedName>
        <fullName evidence="8">Major facilitator superfamily domain-containing protein</fullName>
    </submittedName>
</protein>
<feature type="transmembrane region" description="Helical" evidence="6">
    <location>
        <begin position="245"/>
        <end position="263"/>
    </location>
</feature>
<keyword evidence="4 6" id="KW-0472">Membrane</keyword>
<dbReference type="GO" id="GO:0016020">
    <property type="term" value="C:membrane"/>
    <property type="evidence" value="ECO:0007669"/>
    <property type="project" value="UniProtKB-SubCell"/>
</dbReference>
<dbReference type="Pfam" id="PF07690">
    <property type="entry name" value="MFS_1"/>
    <property type="match status" value="1"/>
</dbReference>
<feature type="region of interest" description="Disordered" evidence="5">
    <location>
        <begin position="1"/>
        <end position="32"/>
    </location>
</feature>
<comment type="caution">
    <text evidence="8">The sequence shown here is derived from an EMBL/GenBank/DDBJ whole genome shotgun (WGS) entry which is preliminary data.</text>
</comment>
<feature type="transmembrane region" description="Helical" evidence="6">
    <location>
        <begin position="315"/>
        <end position="334"/>
    </location>
</feature>
<reference evidence="8" key="1">
    <citation type="journal article" date="2023" name="Mol. Phylogenet. Evol.">
        <title>Genome-scale phylogeny and comparative genomics of the fungal order Sordariales.</title>
        <authorList>
            <person name="Hensen N."/>
            <person name="Bonometti L."/>
            <person name="Westerberg I."/>
            <person name="Brannstrom I.O."/>
            <person name="Guillou S."/>
            <person name="Cros-Aarteil S."/>
            <person name="Calhoun S."/>
            <person name="Haridas S."/>
            <person name="Kuo A."/>
            <person name="Mondo S."/>
            <person name="Pangilinan J."/>
            <person name="Riley R."/>
            <person name="LaButti K."/>
            <person name="Andreopoulos B."/>
            <person name="Lipzen A."/>
            <person name="Chen C."/>
            <person name="Yan M."/>
            <person name="Daum C."/>
            <person name="Ng V."/>
            <person name="Clum A."/>
            <person name="Steindorff A."/>
            <person name="Ohm R.A."/>
            <person name="Martin F."/>
            <person name="Silar P."/>
            <person name="Natvig D.O."/>
            <person name="Lalanne C."/>
            <person name="Gautier V."/>
            <person name="Ament-Velasquez S.L."/>
            <person name="Kruys A."/>
            <person name="Hutchinson M.I."/>
            <person name="Powell A.J."/>
            <person name="Barry K."/>
            <person name="Miller A.N."/>
            <person name="Grigoriev I.V."/>
            <person name="Debuchy R."/>
            <person name="Gladieux P."/>
            <person name="Hiltunen Thoren M."/>
            <person name="Johannesson H."/>
        </authorList>
    </citation>
    <scope>NUCLEOTIDE SEQUENCE</scope>
    <source>
        <strain evidence="8">PSN293</strain>
    </source>
</reference>
<gene>
    <name evidence="8" type="ORF">QBC37DRAFT_419025</name>
</gene>
<keyword evidence="2 6" id="KW-0812">Transmembrane</keyword>
<keyword evidence="9" id="KW-1185">Reference proteome</keyword>
<feature type="transmembrane region" description="Helical" evidence="6">
    <location>
        <begin position="346"/>
        <end position="367"/>
    </location>
</feature>
<dbReference type="GO" id="GO:0022857">
    <property type="term" value="F:transmembrane transporter activity"/>
    <property type="evidence" value="ECO:0007669"/>
    <property type="project" value="InterPro"/>
</dbReference>